<evidence type="ECO:0000313" key="10">
    <source>
        <dbReference type="Proteomes" id="UP000559027"/>
    </source>
</evidence>
<feature type="region of interest" description="Disordered" evidence="7">
    <location>
        <begin position="944"/>
        <end position="976"/>
    </location>
</feature>
<accession>A0A8H5CTX1</accession>
<feature type="compositionally biased region" description="Low complexity" evidence="7">
    <location>
        <begin position="628"/>
        <end position="648"/>
    </location>
</feature>
<feature type="compositionally biased region" description="Pro residues" evidence="7">
    <location>
        <begin position="194"/>
        <end position="224"/>
    </location>
</feature>
<evidence type="ECO:0000256" key="1">
    <source>
        <dbReference type="ARBA" id="ARBA00000707"/>
    </source>
</evidence>
<dbReference type="EMBL" id="JAACJO010000022">
    <property type="protein sequence ID" value="KAF5347944.1"/>
    <property type="molecule type" value="Genomic_DNA"/>
</dbReference>
<name>A0A8H5CTX1_9AGAR</name>
<dbReference type="InterPro" id="IPR001394">
    <property type="entry name" value="Peptidase_C19_UCH"/>
</dbReference>
<evidence type="ECO:0000256" key="5">
    <source>
        <dbReference type="ARBA" id="ARBA00022801"/>
    </source>
</evidence>
<feature type="compositionally biased region" description="Pro residues" evidence="7">
    <location>
        <begin position="102"/>
        <end position="117"/>
    </location>
</feature>
<feature type="compositionally biased region" description="Gly residues" evidence="7">
    <location>
        <begin position="68"/>
        <end position="80"/>
    </location>
</feature>
<keyword evidence="5" id="KW-0378">Hydrolase</keyword>
<evidence type="ECO:0000313" key="9">
    <source>
        <dbReference type="EMBL" id="KAF5347944.1"/>
    </source>
</evidence>
<feature type="compositionally biased region" description="Acidic residues" evidence="7">
    <location>
        <begin position="964"/>
        <end position="976"/>
    </location>
</feature>
<feature type="region of interest" description="Disordered" evidence="7">
    <location>
        <begin position="852"/>
        <end position="893"/>
    </location>
</feature>
<dbReference type="OrthoDB" id="429671at2759"/>
<dbReference type="CDD" id="cd02257">
    <property type="entry name" value="Peptidase_C19"/>
    <property type="match status" value="1"/>
</dbReference>
<feature type="compositionally biased region" description="Basic residues" evidence="7">
    <location>
        <begin position="86"/>
        <end position="101"/>
    </location>
</feature>
<evidence type="ECO:0000256" key="6">
    <source>
        <dbReference type="ARBA" id="ARBA00022807"/>
    </source>
</evidence>
<dbReference type="PANTHER" id="PTHR24006">
    <property type="entry name" value="UBIQUITIN CARBOXYL-TERMINAL HYDROLASE"/>
    <property type="match status" value="1"/>
</dbReference>
<organism evidence="9 10">
    <name type="scientific">Leucocoprinus leucothites</name>
    <dbReference type="NCBI Taxonomy" id="201217"/>
    <lineage>
        <taxon>Eukaryota</taxon>
        <taxon>Fungi</taxon>
        <taxon>Dikarya</taxon>
        <taxon>Basidiomycota</taxon>
        <taxon>Agaricomycotina</taxon>
        <taxon>Agaricomycetes</taxon>
        <taxon>Agaricomycetidae</taxon>
        <taxon>Agaricales</taxon>
        <taxon>Agaricineae</taxon>
        <taxon>Agaricaceae</taxon>
        <taxon>Leucocoprinus</taxon>
    </lineage>
</organism>
<protein>
    <recommendedName>
        <fullName evidence="2">ubiquitinyl hydrolase 1</fullName>
        <ecNumber evidence="2">3.4.19.12</ecNumber>
    </recommendedName>
</protein>
<dbReference type="Pfam" id="PF00443">
    <property type="entry name" value="UCH"/>
    <property type="match status" value="1"/>
</dbReference>
<dbReference type="Gene3D" id="3.90.70.10">
    <property type="entry name" value="Cysteine proteinases"/>
    <property type="match status" value="1"/>
</dbReference>
<dbReference type="PROSITE" id="PS00972">
    <property type="entry name" value="USP_1"/>
    <property type="match status" value="1"/>
</dbReference>
<proteinExistence type="predicted"/>
<feature type="region of interest" description="Disordered" evidence="7">
    <location>
        <begin position="316"/>
        <end position="341"/>
    </location>
</feature>
<feature type="region of interest" description="Disordered" evidence="7">
    <location>
        <begin position="408"/>
        <end position="456"/>
    </location>
</feature>
<dbReference type="PROSITE" id="PS50235">
    <property type="entry name" value="USP_3"/>
    <property type="match status" value="1"/>
</dbReference>
<dbReference type="EC" id="3.4.19.12" evidence="2"/>
<feature type="compositionally biased region" description="Acidic residues" evidence="7">
    <location>
        <begin position="880"/>
        <end position="893"/>
    </location>
</feature>
<dbReference type="AlphaFoldDB" id="A0A8H5CTX1"/>
<dbReference type="InterPro" id="IPR018200">
    <property type="entry name" value="USP_CS"/>
</dbReference>
<dbReference type="Proteomes" id="UP000559027">
    <property type="component" value="Unassembled WGS sequence"/>
</dbReference>
<feature type="compositionally biased region" description="Low complexity" evidence="7">
    <location>
        <begin position="657"/>
        <end position="680"/>
    </location>
</feature>
<gene>
    <name evidence="9" type="ORF">D9756_010180</name>
</gene>
<dbReference type="GO" id="GO:0004843">
    <property type="term" value="F:cysteine-type deubiquitinase activity"/>
    <property type="evidence" value="ECO:0007669"/>
    <property type="project" value="UniProtKB-EC"/>
</dbReference>
<dbReference type="InterPro" id="IPR050164">
    <property type="entry name" value="Peptidase_C19"/>
</dbReference>
<feature type="compositionally biased region" description="Low complexity" evidence="7">
    <location>
        <begin position="29"/>
        <end position="48"/>
    </location>
</feature>
<dbReference type="PANTHER" id="PTHR24006:SF687">
    <property type="entry name" value="UBIQUITIN CARBOXYL-TERMINAL HYDROLASE 10"/>
    <property type="match status" value="1"/>
</dbReference>
<dbReference type="GO" id="GO:0016579">
    <property type="term" value="P:protein deubiquitination"/>
    <property type="evidence" value="ECO:0007669"/>
    <property type="project" value="InterPro"/>
</dbReference>
<comment type="catalytic activity">
    <reaction evidence="1">
        <text>Thiol-dependent hydrolysis of ester, thioester, amide, peptide and isopeptide bonds formed by the C-terminal Gly of ubiquitin (a 76-residue protein attached to proteins as an intracellular targeting signal).</text>
        <dbReference type="EC" id="3.4.19.12"/>
    </reaction>
</comment>
<feature type="region of interest" description="Disordered" evidence="7">
    <location>
        <begin position="1"/>
        <end position="241"/>
    </location>
</feature>
<evidence type="ECO:0000259" key="8">
    <source>
        <dbReference type="PROSITE" id="PS50235"/>
    </source>
</evidence>
<keyword evidence="4" id="KW-0833">Ubl conjugation pathway</keyword>
<dbReference type="InterPro" id="IPR038765">
    <property type="entry name" value="Papain-like_cys_pep_sf"/>
</dbReference>
<feature type="compositionally biased region" description="Basic residues" evidence="7">
    <location>
        <begin position="124"/>
        <end position="143"/>
    </location>
</feature>
<dbReference type="GO" id="GO:0005634">
    <property type="term" value="C:nucleus"/>
    <property type="evidence" value="ECO:0007669"/>
    <property type="project" value="TreeGrafter"/>
</dbReference>
<keyword evidence="6" id="KW-0788">Thiol protease</keyword>
<evidence type="ECO:0000256" key="7">
    <source>
        <dbReference type="SAM" id="MobiDB-lite"/>
    </source>
</evidence>
<feature type="region of interest" description="Disordered" evidence="7">
    <location>
        <begin position="618"/>
        <end position="680"/>
    </location>
</feature>
<feature type="compositionally biased region" description="Polar residues" evidence="7">
    <location>
        <begin position="425"/>
        <end position="434"/>
    </location>
</feature>
<dbReference type="InterPro" id="IPR028889">
    <property type="entry name" value="USP"/>
</dbReference>
<keyword evidence="10" id="KW-1185">Reference proteome</keyword>
<evidence type="ECO:0000256" key="4">
    <source>
        <dbReference type="ARBA" id="ARBA00022786"/>
    </source>
</evidence>
<feature type="compositionally biased region" description="Polar residues" evidence="7">
    <location>
        <begin position="225"/>
        <end position="236"/>
    </location>
</feature>
<dbReference type="GO" id="GO:0005829">
    <property type="term" value="C:cytosol"/>
    <property type="evidence" value="ECO:0007669"/>
    <property type="project" value="TreeGrafter"/>
</dbReference>
<dbReference type="GO" id="GO:0006508">
    <property type="term" value="P:proteolysis"/>
    <property type="evidence" value="ECO:0007669"/>
    <property type="project" value="UniProtKB-KW"/>
</dbReference>
<keyword evidence="3" id="KW-0645">Protease</keyword>
<feature type="compositionally biased region" description="Low complexity" evidence="7">
    <location>
        <begin position="363"/>
        <end position="388"/>
    </location>
</feature>
<evidence type="ECO:0000256" key="2">
    <source>
        <dbReference type="ARBA" id="ARBA00012759"/>
    </source>
</evidence>
<dbReference type="SUPFAM" id="SSF54001">
    <property type="entry name" value="Cysteine proteinases"/>
    <property type="match status" value="1"/>
</dbReference>
<evidence type="ECO:0000256" key="3">
    <source>
        <dbReference type="ARBA" id="ARBA00022670"/>
    </source>
</evidence>
<reference evidence="9 10" key="1">
    <citation type="journal article" date="2020" name="ISME J.">
        <title>Uncovering the hidden diversity of litter-decomposition mechanisms in mushroom-forming fungi.</title>
        <authorList>
            <person name="Floudas D."/>
            <person name="Bentzer J."/>
            <person name="Ahren D."/>
            <person name="Johansson T."/>
            <person name="Persson P."/>
            <person name="Tunlid A."/>
        </authorList>
    </citation>
    <scope>NUCLEOTIDE SEQUENCE [LARGE SCALE GENOMIC DNA]</scope>
    <source>
        <strain evidence="9 10">CBS 146.42</strain>
    </source>
</reference>
<comment type="caution">
    <text evidence="9">The sequence shown here is derived from an EMBL/GenBank/DDBJ whole genome shotgun (WGS) entry which is preliminary data.</text>
</comment>
<feature type="domain" description="USP" evidence="8">
    <location>
        <begin position="740"/>
        <end position="1202"/>
    </location>
</feature>
<sequence>MSSPHSGYPHQHQGATYYQPSPPPTHVYGTHSPGPGHSPGPMSYNPYMHYPPPHMNHHHPHQQTPGRVNGGPRGGAGGSYPGNRNGHAHPHMYHQNYHHGHPPPPVPPPGPGPPPGPQSYGPHPGHHPHHPLLHAPHPQHPHSPHLAAKFGPLHPHAYSHTPPYPYPSPTSAGPYSPSWPPQQPQSPLPKQLSMPPPRGFSPAYYEPPQPQAPPAPPQPPPPQISPTRSSPLTQAMTMPGGDAPNVVIPAAAVHISKPVPSPISVVEFVPRQLQQQRAEAAAAAAAAIKAAEVEAEQRVEGAASDENLVSSQVEAPVDVEQASSSAEETHPVPEPSVNESTDSTIVEAAAAIAVDDSSLSALTTAPTAPSTSTNPITSTSPTAPATTTYTMGTISHSSIPLSPAYSTISISSSSKPTHHHRKSSSHQSTASNIAIWSRRPGDPSKAPGIIISPRAKPPSDIVEKALDSRTPPLSPTIPSTSLPSEGIALKPSKILLEKGGVGEKQDDADVPAVQVALKHQHRVQMQQQSRQMINEEVVAVESENVTEVTEVTEGVLTIPGSPASTSTSLSIAAAAGVKDAAVAPAPVGADATNSAAVVEDAQPSAGVSVTGAAPVESTSTASVDVAEPSSTTTTLTGSTTTTTTTTTPAPAPPKAGPPKSWASLFASSSSPSSSSAAGQRSALPTSSVVGISIPAPSAPVAPPIPVVSGKKTELLNLLTNGPGGAGAAQKPQQPEKIRTRGLINSGNMCFANAVLQVLVYCSPFQRLFIELGKLLGSHNAGASGSGVGGLNTAAASGGTSTVVNGVTVTQLNDPPHLTGVGNANGKQTKSQTPFIDATVEFLKEFIEDERDNNKRKKGGSGFSLQPTKKGKEREIFSANDFDDVEGGEDKDEWPESFLPSYVYDAMKEKKRFESMRGGQQEDAEEFLGFYLDTLEEELLHIQNSLAPPPPSVKPGPAKQAPVEEKEEPEPPEEDGWLEVGKKNRTIVTRTIKAVESPITRIFGGKFKSTLKAPGQKDSVLVEDWRSLRLDIQRDAIHTIQDALTYITHPQPIQMTHPARPGVTIDASQRVLIDALPPVLVLHVKRFCYDTTVGGVVKVMKQVRFEPELEIGSDMMAPTGKRPQPTRYRLFGAIYHHGHSASGGHYTLDVLHPNRYPGAKIREGWVRIDDELVSDVRAEDVFDAWEKEKDEMRNAYLLFYRRIRSV</sequence>
<feature type="compositionally biased region" description="Pro residues" evidence="7">
    <location>
        <begin position="177"/>
        <end position="187"/>
    </location>
</feature>
<feature type="region of interest" description="Disordered" evidence="7">
    <location>
        <begin position="363"/>
        <end position="389"/>
    </location>
</feature>